<dbReference type="EMBL" id="CAJNOK010004371">
    <property type="protein sequence ID" value="CAF0935557.1"/>
    <property type="molecule type" value="Genomic_DNA"/>
</dbReference>
<dbReference type="EMBL" id="CAJOBA010004373">
    <property type="protein sequence ID" value="CAF3711298.1"/>
    <property type="molecule type" value="Genomic_DNA"/>
</dbReference>
<comment type="caution">
    <text evidence="3">The sequence shown here is derived from an EMBL/GenBank/DDBJ whole genome shotgun (WGS) entry which is preliminary data.</text>
</comment>
<evidence type="ECO:0000313" key="2">
    <source>
        <dbReference type="EMBL" id="CAF0935557.1"/>
    </source>
</evidence>
<dbReference type="AlphaFoldDB" id="A0A8S2I5M8"/>
<feature type="compositionally biased region" description="Acidic residues" evidence="1">
    <location>
        <begin position="28"/>
        <end position="55"/>
    </location>
</feature>
<name>A0A8S2I5M8_9BILA</name>
<evidence type="ECO:0000313" key="3">
    <source>
        <dbReference type="EMBL" id="CAF3711298.1"/>
    </source>
</evidence>
<dbReference type="Proteomes" id="UP000682733">
    <property type="component" value="Unassembled WGS sequence"/>
</dbReference>
<proteinExistence type="predicted"/>
<evidence type="ECO:0000313" key="4">
    <source>
        <dbReference type="Proteomes" id="UP000682733"/>
    </source>
</evidence>
<feature type="compositionally biased region" description="Basic and acidic residues" evidence="1">
    <location>
        <begin position="1"/>
        <end position="27"/>
    </location>
</feature>
<protein>
    <submittedName>
        <fullName evidence="3">Uncharacterized protein</fullName>
    </submittedName>
</protein>
<reference evidence="3" key="1">
    <citation type="submission" date="2021-02" db="EMBL/GenBank/DDBJ databases">
        <authorList>
            <person name="Nowell W R."/>
        </authorList>
    </citation>
    <scope>NUCLEOTIDE SEQUENCE</scope>
</reference>
<evidence type="ECO:0000256" key="1">
    <source>
        <dbReference type="SAM" id="MobiDB-lite"/>
    </source>
</evidence>
<sequence>MRVLVKDTELIPHRQLQDEPSKQKDDGMDIDSEESALSDDVDISDIDDSVEGEDSWDDEVLCEETNGHTTTITSEDQKKNGMIIETIRTTIKMITK</sequence>
<dbReference type="Proteomes" id="UP000677228">
    <property type="component" value="Unassembled WGS sequence"/>
</dbReference>
<gene>
    <name evidence="2" type="ORF">OVA965_LOCUS11362</name>
    <name evidence="3" type="ORF">TMI583_LOCUS11360</name>
</gene>
<accession>A0A8S2I5M8</accession>
<organism evidence="3 4">
    <name type="scientific">Didymodactylos carnosus</name>
    <dbReference type="NCBI Taxonomy" id="1234261"/>
    <lineage>
        <taxon>Eukaryota</taxon>
        <taxon>Metazoa</taxon>
        <taxon>Spiralia</taxon>
        <taxon>Gnathifera</taxon>
        <taxon>Rotifera</taxon>
        <taxon>Eurotatoria</taxon>
        <taxon>Bdelloidea</taxon>
        <taxon>Philodinida</taxon>
        <taxon>Philodinidae</taxon>
        <taxon>Didymodactylos</taxon>
    </lineage>
</organism>
<feature type="region of interest" description="Disordered" evidence="1">
    <location>
        <begin position="1"/>
        <end position="55"/>
    </location>
</feature>